<evidence type="ECO:0000313" key="4">
    <source>
        <dbReference type="Proteomes" id="UP001245370"/>
    </source>
</evidence>
<dbReference type="AlphaFoldDB" id="A0A9W6CN34"/>
<evidence type="ECO:0000313" key="1">
    <source>
        <dbReference type="EMBL" id="GLI25616.1"/>
    </source>
</evidence>
<dbReference type="GeneID" id="95766062"/>
<protein>
    <submittedName>
        <fullName evidence="1">Uncharacterized protein</fullName>
    </submittedName>
</protein>
<comment type="caution">
    <text evidence="1">The sequence shown here is derived from an EMBL/GenBank/DDBJ whole genome shotgun (WGS) entry which is preliminary data.</text>
</comment>
<keyword evidence="4" id="KW-1185">Reference proteome</keyword>
<gene>
    <name evidence="2" type="ORF">GGQ86_000397</name>
    <name evidence="1" type="ORF">XFLAVUS301_52900</name>
</gene>
<proteinExistence type="predicted"/>
<dbReference type="RefSeq" id="WP_281810102.1">
    <property type="nucleotide sequence ID" value="NZ_BSDO01000022.1"/>
</dbReference>
<dbReference type="Proteomes" id="UP001144397">
    <property type="component" value="Unassembled WGS sequence"/>
</dbReference>
<reference evidence="1" key="1">
    <citation type="submission" date="2022-12" db="EMBL/GenBank/DDBJ databases">
        <title>Reference genome sequencing for broad-spectrum identification of bacterial and archaeal isolates by mass spectrometry.</title>
        <authorList>
            <person name="Sekiguchi Y."/>
            <person name="Tourlousse D.M."/>
        </authorList>
    </citation>
    <scope>NUCLEOTIDE SEQUENCE</scope>
    <source>
        <strain evidence="1">301</strain>
    </source>
</reference>
<dbReference type="Proteomes" id="UP001245370">
    <property type="component" value="Unassembled WGS sequence"/>
</dbReference>
<dbReference type="EMBL" id="BSDO01000022">
    <property type="protein sequence ID" value="GLI25616.1"/>
    <property type="molecule type" value="Genomic_DNA"/>
</dbReference>
<organism evidence="1 3">
    <name type="scientific">Xanthobacter flavus</name>
    <dbReference type="NCBI Taxonomy" id="281"/>
    <lineage>
        <taxon>Bacteria</taxon>
        <taxon>Pseudomonadati</taxon>
        <taxon>Pseudomonadota</taxon>
        <taxon>Alphaproteobacteria</taxon>
        <taxon>Hyphomicrobiales</taxon>
        <taxon>Xanthobacteraceae</taxon>
        <taxon>Xanthobacter</taxon>
    </lineage>
</organism>
<reference evidence="2 4" key="2">
    <citation type="submission" date="2023-07" db="EMBL/GenBank/DDBJ databases">
        <title>Genomic Encyclopedia of Type Strains, Phase IV (KMG-IV): sequencing the most valuable type-strain genomes for metagenomic binning, comparative biology and taxonomic classification.</title>
        <authorList>
            <person name="Goeker M."/>
        </authorList>
    </citation>
    <scope>NUCLEOTIDE SEQUENCE [LARGE SCALE GENOMIC DNA]</scope>
    <source>
        <strain evidence="2 4">DSM 338</strain>
    </source>
</reference>
<evidence type="ECO:0000313" key="2">
    <source>
        <dbReference type="EMBL" id="MDR6331950.1"/>
    </source>
</evidence>
<sequence length="102" mass="10692">MTAAAPELVLTLGEIAALFRRSKAAASKHVARLMSGHGFPQPLPGRKPRLWSRQQVELWLARAGTSAGTGSPQLVPAEDPRLTPAAIAAGRARLEARYGGGA</sequence>
<accession>A0A9W6CN34</accession>
<dbReference type="EMBL" id="JAVDPY010000001">
    <property type="protein sequence ID" value="MDR6331950.1"/>
    <property type="molecule type" value="Genomic_DNA"/>
</dbReference>
<evidence type="ECO:0000313" key="3">
    <source>
        <dbReference type="Proteomes" id="UP001144397"/>
    </source>
</evidence>
<name>A0A9W6CN34_XANFL</name>